<dbReference type="STRING" id="595536.GCA_000178815_00446"/>
<dbReference type="RefSeq" id="WP_003609703.1">
    <property type="nucleotide sequence ID" value="NZ_ADVE02000001.1"/>
</dbReference>
<sequence length="139" mass="15287">MTVIAPLQIAPLGASTLRFFRSPRPGADFLWHAFDDLLACMALPRDRRRIFKRKLAADWRAEVKTIATRDGIVTIAPHYMAQGLISAMISEGYVRPSFEHDYSKAGSDALSKITLGWSAGEILAFLAEAHKRDNDGGAA</sequence>
<keyword evidence="2" id="KW-1185">Reference proteome</keyword>
<dbReference type="KEGG" id="mtw:CQW49_02500"/>
<accession>A0A2D2CVY9</accession>
<name>A0A2D2CVY9_METT3</name>
<evidence type="ECO:0000313" key="1">
    <source>
        <dbReference type="EMBL" id="ATQ66890.1"/>
    </source>
</evidence>
<dbReference type="AlphaFoldDB" id="A0A2D2CVY9"/>
<proteinExistence type="predicted"/>
<gene>
    <name evidence="1" type="ORF">CQW49_02500</name>
</gene>
<evidence type="ECO:0000313" key="2">
    <source>
        <dbReference type="Proteomes" id="UP000230709"/>
    </source>
</evidence>
<dbReference type="EMBL" id="CP023737">
    <property type="protein sequence ID" value="ATQ66890.1"/>
    <property type="molecule type" value="Genomic_DNA"/>
</dbReference>
<organism evidence="1 2">
    <name type="scientific">Methylosinus trichosporium (strain ATCC 35070 / NCIMB 11131 / UNIQEM 75 / OB3b)</name>
    <dbReference type="NCBI Taxonomy" id="595536"/>
    <lineage>
        <taxon>Bacteria</taxon>
        <taxon>Pseudomonadati</taxon>
        <taxon>Pseudomonadota</taxon>
        <taxon>Alphaproteobacteria</taxon>
        <taxon>Hyphomicrobiales</taxon>
        <taxon>Methylocystaceae</taxon>
        <taxon>Methylosinus</taxon>
    </lineage>
</organism>
<reference evidence="2" key="1">
    <citation type="submission" date="2017-10" db="EMBL/GenBank/DDBJ databases">
        <title>Completed PacBio SMRT sequence of Methylosinus trichosporium OB3b reveals presence of a third large plasmid.</title>
        <authorList>
            <person name="Charles T.C."/>
            <person name="Lynch M.D.J."/>
            <person name="Heil J.R."/>
            <person name="Cheng J."/>
        </authorList>
    </citation>
    <scope>NUCLEOTIDE SEQUENCE [LARGE SCALE GENOMIC DNA]</scope>
    <source>
        <strain evidence="2">OB3b</strain>
    </source>
</reference>
<dbReference type="Proteomes" id="UP000230709">
    <property type="component" value="Chromosome"/>
</dbReference>
<protein>
    <submittedName>
        <fullName evidence="1">Uncharacterized protein</fullName>
    </submittedName>
</protein>